<evidence type="ECO:0000313" key="4">
    <source>
        <dbReference type="Proteomes" id="UP000813018"/>
    </source>
</evidence>
<keyword evidence="4" id="KW-1185">Reference proteome</keyword>
<evidence type="ECO:0000256" key="1">
    <source>
        <dbReference type="SAM" id="SignalP"/>
    </source>
</evidence>
<dbReference type="InterPro" id="IPR035986">
    <property type="entry name" value="PKD_dom_sf"/>
</dbReference>
<evidence type="ECO:0000313" key="3">
    <source>
        <dbReference type="EMBL" id="MBW7467698.1"/>
    </source>
</evidence>
<evidence type="ECO:0000259" key="2">
    <source>
        <dbReference type="PROSITE" id="PS50093"/>
    </source>
</evidence>
<dbReference type="InterPro" id="IPR013783">
    <property type="entry name" value="Ig-like_fold"/>
</dbReference>
<dbReference type="InterPro" id="IPR000601">
    <property type="entry name" value="PKD_dom"/>
</dbReference>
<dbReference type="Proteomes" id="UP000813018">
    <property type="component" value="Unassembled WGS sequence"/>
</dbReference>
<dbReference type="PROSITE" id="PS51257">
    <property type="entry name" value="PROKAR_LIPOPROTEIN"/>
    <property type="match status" value="1"/>
</dbReference>
<gene>
    <name evidence="3" type="ORF">K0O23_11520</name>
</gene>
<organism evidence="3 4">
    <name type="scientific">Pontibacter aydingkolensis</name>
    <dbReference type="NCBI Taxonomy" id="1911536"/>
    <lineage>
        <taxon>Bacteria</taxon>
        <taxon>Pseudomonadati</taxon>
        <taxon>Bacteroidota</taxon>
        <taxon>Cytophagia</taxon>
        <taxon>Cytophagales</taxon>
        <taxon>Hymenobacteraceae</taxon>
        <taxon>Pontibacter</taxon>
    </lineage>
</organism>
<accession>A0ABS7CV97</accession>
<sequence length="457" mass="50636">MKRYLSYIVALLLLTFTFSSCEEEDGSLGPAPTSDEIQFTAQADATNPNIINFKANAPGFKAVWDLGNGETATGMQVTGSYPLKGEYIVTLTMYTSGGAASNSKKVTIANTNPLMLDRDDYNFLTGGANALEGKTWVFDPVGPMNFGGPPEAPSSWWNQTLASQNDCMKDDKYTFKLIGFQFENKSGGAMWGIDGGQENVCVPQTPVASTWSIYQENGKTMLSVSNGETIAWDDNQGTYEVMELSENRLHIRKVCCGGGGVRNYVLVPEGYKAPVVVKPYKEAIDLKDDFDTPGNVVWQTDNLTFNETYDNPAPLPINTSAKVAQYIKKEGEAFAFANLFYTLDHKIDLTTKNKIKLKVFMPSYNDYTKEAGYDWAVKNLLKQVSVKLQNAESGEPWVTQVEVKQQVTQLDKWVELTFDFSSAASRKDLDRIVIQIGGEGHFNSGIFYIDDFQLIPN</sequence>
<protein>
    <submittedName>
        <fullName evidence="3">PKD domain-containing protein</fullName>
    </submittedName>
</protein>
<dbReference type="RefSeq" id="WP_219877574.1">
    <property type="nucleotide sequence ID" value="NZ_JAHYXK010000008.1"/>
</dbReference>
<dbReference type="PROSITE" id="PS50093">
    <property type="entry name" value="PKD"/>
    <property type="match status" value="1"/>
</dbReference>
<dbReference type="Gene3D" id="2.60.40.10">
    <property type="entry name" value="Immunoglobulins"/>
    <property type="match status" value="1"/>
</dbReference>
<dbReference type="Gene3D" id="2.60.120.260">
    <property type="entry name" value="Galactose-binding domain-like"/>
    <property type="match status" value="1"/>
</dbReference>
<feature type="domain" description="PKD" evidence="2">
    <location>
        <begin position="64"/>
        <end position="108"/>
    </location>
</feature>
<reference evidence="3 4" key="1">
    <citation type="journal article" date="2016" name="Int. J. Syst. Evol. Microbiol.">
        <title>Pontibacter aydingkolensis sp. nov., isolated from soil of a salt lake.</title>
        <authorList>
            <person name="Osman G."/>
            <person name="Zhang T."/>
            <person name="Lou K."/>
            <person name="Gao Y."/>
            <person name="Chang W."/>
            <person name="Lin Q."/>
            <person name="Yang H.M."/>
            <person name="Huo X.D."/>
            <person name="Wang N."/>
        </authorList>
    </citation>
    <scope>NUCLEOTIDE SEQUENCE [LARGE SCALE GENOMIC DNA]</scope>
    <source>
        <strain evidence="3 4">KACC 19255</strain>
    </source>
</reference>
<dbReference type="EMBL" id="JAHYXK010000008">
    <property type="protein sequence ID" value="MBW7467698.1"/>
    <property type="molecule type" value="Genomic_DNA"/>
</dbReference>
<feature type="chain" id="PRO_5045168217" evidence="1">
    <location>
        <begin position="22"/>
        <end position="457"/>
    </location>
</feature>
<dbReference type="SUPFAM" id="SSF49299">
    <property type="entry name" value="PKD domain"/>
    <property type="match status" value="1"/>
</dbReference>
<feature type="signal peptide" evidence="1">
    <location>
        <begin position="1"/>
        <end position="21"/>
    </location>
</feature>
<dbReference type="Pfam" id="PF18911">
    <property type="entry name" value="PKD_4"/>
    <property type="match status" value="1"/>
</dbReference>
<proteinExistence type="predicted"/>
<comment type="caution">
    <text evidence="3">The sequence shown here is derived from an EMBL/GenBank/DDBJ whole genome shotgun (WGS) entry which is preliminary data.</text>
</comment>
<name>A0ABS7CV97_9BACT</name>
<keyword evidence="1" id="KW-0732">Signal</keyword>